<accession>A0A8B7XMG7</accession>
<dbReference type="Pfam" id="PF05978">
    <property type="entry name" value="UNC-93"/>
    <property type="match status" value="1"/>
</dbReference>
<organism evidence="8 9">
    <name type="scientific">Acanthaster planci</name>
    <name type="common">Crown-of-thorns starfish</name>
    <dbReference type="NCBI Taxonomy" id="133434"/>
    <lineage>
        <taxon>Eukaryota</taxon>
        <taxon>Metazoa</taxon>
        <taxon>Echinodermata</taxon>
        <taxon>Eleutherozoa</taxon>
        <taxon>Asterozoa</taxon>
        <taxon>Asteroidea</taxon>
        <taxon>Valvatacea</taxon>
        <taxon>Valvatida</taxon>
        <taxon>Acanthasteridae</taxon>
        <taxon>Acanthaster</taxon>
    </lineage>
</organism>
<keyword evidence="8" id="KW-1185">Reference proteome</keyword>
<reference evidence="9" key="1">
    <citation type="submission" date="2025-08" db="UniProtKB">
        <authorList>
            <consortium name="RefSeq"/>
        </authorList>
    </citation>
    <scope>IDENTIFICATION</scope>
</reference>
<evidence type="ECO:0000256" key="2">
    <source>
        <dbReference type="ARBA" id="ARBA00009172"/>
    </source>
</evidence>
<dbReference type="AlphaFoldDB" id="A0A8B7XMG7"/>
<feature type="transmembrane region" description="Helical" evidence="7">
    <location>
        <begin position="115"/>
        <end position="132"/>
    </location>
</feature>
<comment type="similarity">
    <text evidence="2">Belongs to the unc-93 family.</text>
</comment>
<dbReference type="InterPro" id="IPR036259">
    <property type="entry name" value="MFS_trans_sf"/>
</dbReference>
<feature type="transmembrane region" description="Helical" evidence="7">
    <location>
        <begin position="54"/>
        <end position="72"/>
    </location>
</feature>
<dbReference type="PANTHER" id="PTHR19444:SF13">
    <property type="entry name" value="PROTEIN UNC-93 HOMOLOG A"/>
    <property type="match status" value="1"/>
</dbReference>
<dbReference type="SUPFAM" id="SSF103473">
    <property type="entry name" value="MFS general substrate transporter"/>
    <property type="match status" value="1"/>
</dbReference>
<evidence type="ECO:0000256" key="4">
    <source>
        <dbReference type="ARBA" id="ARBA00022989"/>
    </source>
</evidence>
<sequence length="491" mass="53379">MRTEKSPLVQAETPSSVTPSVNSVNSKHAEWVPEPSLPASDAATQSRRRHWKNVLTICLAWLFNFTAVASFQNLQSSLNPQEGLGVASIAALYAGSIVSGFYAPLVVKALGPKRTILLCMSCYSVYTASNFYPRFYTLIPAGTLMGLVSNPMWTSEGTYLATSAASYASLAGLPTEVVINRFNGIFYFFFQSAQISGNLIASLVLYPNTTGMLPDANLSQYCGVHSCGAFVDPAGPPPRPAQTTLYTLFSVYLACNVVGVVLILIFLDRLDASAALTQSGSACGRMTATLRLALKDRRMLLFLPLMIYSGVQKGFIADDFTKAFVTCTQGIHYVGFVMMTYGVTDALCCLVLTRLQRYVGRVMLFTAGACADLVFVSVMWFVWPPQHHNLWALFLAAGVWGFGDSVWQTQIASLLGVTFTENLAPAYANFRLCQAVGNGVMFAVSTSPSVCVHHKIVGLAGLLVVSLVFYYALECMIRWSKEEGPPEEIVK</sequence>
<feature type="transmembrane region" description="Helical" evidence="7">
    <location>
        <begin position="299"/>
        <end position="316"/>
    </location>
</feature>
<feature type="transmembrane region" description="Helical" evidence="7">
    <location>
        <begin position="456"/>
        <end position="473"/>
    </location>
</feature>
<name>A0A8B7XMG7_ACAPL</name>
<feature type="transmembrane region" description="Helical" evidence="7">
    <location>
        <begin position="364"/>
        <end position="383"/>
    </location>
</feature>
<feature type="compositionally biased region" description="Low complexity" evidence="6">
    <location>
        <begin position="13"/>
        <end position="26"/>
    </location>
</feature>
<evidence type="ECO:0000256" key="3">
    <source>
        <dbReference type="ARBA" id="ARBA00022692"/>
    </source>
</evidence>
<evidence type="ECO:0000256" key="7">
    <source>
        <dbReference type="SAM" id="Phobius"/>
    </source>
</evidence>
<dbReference type="InterPro" id="IPR051951">
    <property type="entry name" value="UNC-93_regulatory"/>
</dbReference>
<evidence type="ECO:0000256" key="1">
    <source>
        <dbReference type="ARBA" id="ARBA00004141"/>
    </source>
</evidence>
<dbReference type="InterPro" id="IPR010291">
    <property type="entry name" value="Ion_channel_UNC-93"/>
</dbReference>
<dbReference type="RefSeq" id="XP_022082009.1">
    <property type="nucleotide sequence ID" value="XM_022226317.1"/>
</dbReference>
<protein>
    <submittedName>
        <fullName evidence="9">Protein unc-93 homolog A-like</fullName>
    </submittedName>
</protein>
<dbReference type="GeneID" id="110974575"/>
<dbReference type="PANTHER" id="PTHR19444">
    <property type="entry name" value="UNC-93 RELATED"/>
    <property type="match status" value="1"/>
</dbReference>
<feature type="transmembrane region" description="Helical" evidence="7">
    <location>
        <begin position="331"/>
        <end position="352"/>
    </location>
</feature>
<dbReference type="GO" id="GO:0016020">
    <property type="term" value="C:membrane"/>
    <property type="evidence" value="ECO:0007669"/>
    <property type="project" value="UniProtKB-SubCell"/>
</dbReference>
<evidence type="ECO:0000256" key="5">
    <source>
        <dbReference type="ARBA" id="ARBA00023136"/>
    </source>
</evidence>
<feature type="transmembrane region" description="Helical" evidence="7">
    <location>
        <begin position="245"/>
        <end position="267"/>
    </location>
</feature>
<comment type="subcellular location">
    <subcellularLocation>
        <location evidence="1">Membrane</location>
        <topology evidence="1">Multi-pass membrane protein</topology>
    </subcellularLocation>
</comment>
<dbReference type="OMA" id="GHIENDV"/>
<feature type="region of interest" description="Disordered" evidence="6">
    <location>
        <begin position="1"/>
        <end position="39"/>
    </location>
</feature>
<evidence type="ECO:0000313" key="9">
    <source>
        <dbReference type="RefSeq" id="XP_022082009.1"/>
    </source>
</evidence>
<keyword evidence="5 7" id="KW-0472">Membrane</keyword>
<dbReference type="OrthoDB" id="78663at2759"/>
<proteinExistence type="inferred from homology"/>
<keyword evidence="4 7" id="KW-1133">Transmembrane helix</keyword>
<evidence type="ECO:0000256" key="6">
    <source>
        <dbReference type="SAM" id="MobiDB-lite"/>
    </source>
</evidence>
<feature type="transmembrane region" description="Helical" evidence="7">
    <location>
        <begin position="84"/>
        <end position="103"/>
    </location>
</feature>
<keyword evidence="3 7" id="KW-0812">Transmembrane</keyword>
<feature type="transmembrane region" description="Helical" evidence="7">
    <location>
        <begin position="185"/>
        <end position="206"/>
    </location>
</feature>
<gene>
    <name evidence="9" type="primary">LOC110974575</name>
</gene>
<dbReference type="Gene3D" id="1.20.1250.20">
    <property type="entry name" value="MFS general substrate transporter like domains"/>
    <property type="match status" value="1"/>
</dbReference>
<dbReference type="Proteomes" id="UP000694845">
    <property type="component" value="Unplaced"/>
</dbReference>
<dbReference type="KEGG" id="aplc:110974575"/>
<feature type="transmembrane region" description="Helical" evidence="7">
    <location>
        <begin position="152"/>
        <end position="173"/>
    </location>
</feature>
<evidence type="ECO:0000313" key="8">
    <source>
        <dbReference type="Proteomes" id="UP000694845"/>
    </source>
</evidence>